<dbReference type="Pfam" id="PF02383">
    <property type="entry name" value="Syja_N"/>
    <property type="match status" value="1"/>
</dbReference>
<dbReference type="GO" id="GO:0005783">
    <property type="term" value="C:endoplasmic reticulum"/>
    <property type="evidence" value="ECO:0007669"/>
    <property type="project" value="TreeGrafter"/>
</dbReference>
<sequence>MLVGPWVARGKHFDLKRSRVGKVLGGDVFKLTGHKIIPVARSRLHLSDQQLSDDEVYLTLLSDLLDSGFFYFSYSLDLTHTLQRSVQLDRKTTPALWERADERFYWNMFMHEKFIQECRKGPEYNPTADAKDYYKRKVEYIEGNLSKLSETIADRRKRFSDITDLIGMRTQMEQQQQKAEGKKVAA</sequence>
<keyword evidence="3" id="KW-1185">Reference proteome</keyword>
<dbReference type="EMBL" id="KZ996196">
    <property type="protein sequence ID" value="RKO89264.1"/>
    <property type="molecule type" value="Genomic_DNA"/>
</dbReference>
<proteinExistence type="predicted"/>
<dbReference type="InterPro" id="IPR009053">
    <property type="entry name" value="Prefoldin"/>
</dbReference>
<evidence type="ECO:0000313" key="3">
    <source>
        <dbReference type="Proteomes" id="UP000269721"/>
    </source>
</evidence>
<organism evidence="2 3">
    <name type="scientific">Blyttiomyces helicus</name>
    <dbReference type="NCBI Taxonomy" id="388810"/>
    <lineage>
        <taxon>Eukaryota</taxon>
        <taxon>Fungi</taxon>
        <taxon>Fungi incertae sedis</taxon>
        <taxon>Chytridiomycota</taxon>
        <taxon>Chytridiomycota incertae sedis</taxon>
        <taxon>Chytridiomycetes</taxon>
        <taxon>Chytridiomycetes incertae sedis</taxon>
        <taxon>Blyttiomyces</taxon>
    </lineage>
</organism>
<dbReference type="GO" id="GO:0046856">
    <property type="term" value="P:phosphatidylinositol dephosphorylation"/>
    <property type="evidence" value="ECO:0007669"/>
    <property type="project" value="TreeGrafter"/>
</dbReference>
<dbReference type="PANTHER" id="PTHR45662:SF2">
    <property type="entry name" value="PHOSPHATIDYLINOSITOL-3-PHOSPHATASE SAC1"/>
    <property type="match status" value="1"/>
</dbReference>
<protein>
    <submittedName>
        <fullName evidence="2">SacI homology domain-containing protein</fullName>
    </submittedName>
</protein>
<accession>A0A4P9WA17</accession>
<evidence type="ECO:0000313" key="2">
    <source>
        <dbReference type="EMBL" id="RKO89264.1"/>
    </source>
</evidence>
<dbReference type="OrthoDB" id="405996at2759"/>
<dbReference type="AlphaFoldDB" id="A0A4P9WA17"/>
<gene>
    <name evidence="2" type="ORF">BDK51DRAFT_27831</name>
</gene>
<dbReference type="InterPro" id="IPR002013">
    <property type="entry name" value="SAC_dom"/>
</dbReference>
<feature type="domain" description="SAC" evidence="1">
    <location>
        <begin position="61"/>
        <end position="116"/>
    </location>
</feature>
<dbReference type="Gene3D" id="1.10.287.370">
    <property type="match status" value="1"/>
</dbReference>
<evidence type="ECO:0000259" key="1">
    <source>
        <dbReference type="PROSITE" id="PS50275"/>
    </source>
</evidence>
<name>A0A4P9WA17_9FUNG</name>
<dbReference type="PROSITE" id="PS50275">
    <property type="entry name" value="SAC"/>
    <property type="match status" value="1"/>
</dbReference>
<dbReference type="GO" id="GO:0043812">
    <property type="term" value="F:phosphatidylinositol-4-phosphate phosphatase activity"/>
    <property type="evidence" value="ECO:0007669"/>
    <property type="project" value="TreeGrafter"/>
</dbReference>
<dbReference type="Proteomes" id="UP000269721">
    <property type="component" value="Unassembled WGS sequence"/>
</dbReference>
<reference evidence="3" key="1">
    <citation type="journal article" date="2018" name="Nat. Microbiol.">
        <title>Leveraging single-cell genomics to expand the fungal tree of life.</title>
        <authorList>
            <person name="Ahrendt S.R."/>
            <person name="Quandt C.A."/>
            <person name="Ciobanu D."/>
            <person name="Clum A."/>
            <person name="Salamov A."/>
            <person name="Andreopoulos B."/>
            <person name="Cheng J.F."/>
            <person name="Woyke T."/>
            <person name="Pelin A."/>
            <person name="Henrissat B."/>
            <person name="Reynolds N.K."/>
            <person name="Benny G.L."/>
            <person name="Smith M.E."/>
            <person name="James T.Y."/>
            <person name="Grigoriev I.V."/>
        </authorList>
    </citation>
    <scope>NUCLEOTIDE SEQUENCE [LARGE SCALE GENOMIC DNA]</scope>
</reference>
<dbReference type="PANTHER" id="PTHR45662">
    <property type="entry name" value="PHOSPHATIDYLINOSITIDE PHOSPHATASE SAC1"/>
    <property type="match status" value="1"/>
</dbReference>